<evidence type="ECO:0008006" key="5">
    <source>
        <dbReference type="Google" id="ProtNLM"/>
    </source>
</evidence>
<gene>
    <name evidence="3" type="ORF">NM203_20825</name>
</gene>
<keyword evidence="2" id="KW-1133">Transmembrane helix</keyword>
<dbReference type="Gene3D" id="2.160.20.10">
    <property type="entry name" value="Single-stranded right-handed beta-helix, Pectin lyase-like"/>
    <property type="match status" value="1"/>
</dbReference>
<protein>
    <recommendedName>
        <fullName evidence="5">Pectate lyase superfamily protein domain-containing protein</fullName>
    </recommendedName>
</protein>
<sequence length="459" mass="46756">MTTPDGDTPRPAASDDARPNRGRRGLLVVSAAAAAGAGVAAAATALPKSRPVEIQVSARSVQPDLSTAASAQANTDVLNTSISESATAGADVVLPGGEFGFLGMTLPSGGGVAIRGAGRGVTVLRNEGANASITAHGEPGGSSWMADWSVSGVTLAGADRRKGTVGLSVTLAHRFTVSDVTVIGHDIGIRHESAWDGGYEDISVTESTTGWLFPRTDYAPSAPLGLRNCSAVGCETGAVIENAVEALEWVGGDFSICGRGLLLSGNDTRSISLHGLNFERIRGEDVVIGDGDTGPAAIGFHGCRFLRVTKGPVSVRFLRGDSVTFTGSRWTTYGTAIEQSADSGTLIVNSSAGYDVDRFIDTDGRVQPQGVLNASRGSSTLLLALDTPSILPAVIGTEGVATKVLSGAGKRTAVDADFAVPPVVGTTAVVRDTTDGSVRHAIRGVTGWFVSAPYAAPGG</sequence>
<dbReference type="SUPFAM" id="SSF51126">
    <property type="entry name" value="Pectin lyase-like"/>
    <property type="match status" value="1"/>
</dbReference>
<evidence type="ECO:0000256" key="1">
    <source>
        <dbReference type="SAM" id="MobiDB-lite"/>
    </source>
</evidence>
<dbReference type="RefSeq" id="WP_255062262.1">
    <property type="nucleotide sequence ID" value="NZ_JANDBD010000008.1"/>
</dbReference>
<evidence type="ECO:0000313" key="3">
    <source>
        <dbReference type="EMBL" id="MCP9274639.1"/>
    </source>
</evidence>
<dbReference type="InterPro" id="IPR012334">
    <property type="entry name" value="Pectin_lyas_fold"/>
</dbReference>
<dbReference type="EMBL" id="JANDBD010000008">
    <property type="protein sequence ID" value="MCP9274639.1"/>
    <property type="molecule type" value="Genomic_DNA"/>
</dbReference>
<accession>A0ABT1M658</accession>
<dbReference type="InterPro" id="IPR011050">
    <property type="entry name" value="Pectin_lyase_fold/virulence"/>
</dbReference>
<reference evidence="3 4" key="1">
    <citation type="submission" date="2022-06" db="EMBL/GenBank/DDBJ databases">
        <title>Mycolicibacterium sp. CAU 1645 isolated from seawater.</title>
        <authorList>
            <person name="Kim W."/>
        </authorList>
    </citation>
    <scope>NUCLEOTIDE SEQUENCE [LARGE SCALE GENOMIC DNA]</scope>
    <source>
        <strain evidence="3 4">CAU 1645</strain>
    </source>
</reference>
<evidence type="ECO:0000313" key="4">
    <source>
        <dbReference type="Proteomes" id="UP001651690"/>
    </source>
</evidence>
<dbReference type="Proteomes" id="UP001651690">
    <property type="component" value="Unassembled WGS sequence"/>
</dbReference>
<dbReference type="InterPro" id="IPR006311">
    <property type="entry name" value="TAT_signal"/>
</dbReference>
<comment type="caution">
    <text evidence="3">The sequence shown here is derived from an EMBL/GenBank/DDBJ whole genome shotgun (WGS) entry which is preliminary data.</text>
</comment>
<organism evidence="3 4">
    <name type="scientific">Mycolicibacterium arenosum</name>
    <dbReference type="NCBI Taxonomy" id="2952157"/>
    <lineage>
        <taxon>Bacteria</taxon>
        <taxon>Bacillati</taxon>
        <taxon>Actinomycetota</taxon>
        <taxon>Actinomycetes</taxon>
        <taxon>Mycobacteriales</taxon>
        <taxon>Mycobacteriaceae</taxon>
        <taxon>Mycolicibacterium</taxon>
    </lineage>
</organism>
<keyword evidence="2" id="KW-0472">Membrane</keyword>
<evidence type="ECO:0000256" key="2">
    <source>
        <dbReference type="SAM" id="Phobius"/>
    </source>
</evidence>
<feature type="region of interest" description="Disordered" evidence="1">
    <location>
        <begin position="1"/>
        <end position="22"/>
    </location>
</feature>
<dbReference type="PROSITE" id="PS51318">
    <property type="entry name" value="TAT"/>
    <property type="match status" value="1"/>
</dbReference>
<keyword evidence="2" id="KW-0812">Transmembrane</keyword>
<feature type="transmembrane region" description="Helical" evidence="2">
    <location>
        <begin position="26"/>
        <end position="46"/>
    </location>
</feature>
<name>A0ABT1M658_9MYCO</name>
<keyword evidence="4" id="KW-1185">Reference proteome</keyword>
<proteinExistence type="predicted"/>